<keyword evidence="4" id="KW-1185">Reference proteome</keyword>
<evidence type="ECO:0000256" key="1">
    <source>
        <dbReference type="SAM" id="Coils"/>
    </source>
</evidence>
<feature type="coiled-coil region" evidence="1">
    <location>
        <begin position="97"/>
        <end position="124"/>
    </location>
</feature>
<dbReference type="OrthoDB" id="2608786at2759"/>
<dbReference type="EMBL" id="KN839851">
    <property type="protein sequence ID" value="KIJ63225.1"/>
    <property type="molecule type" value="Genomic_DNA"/>
</dbReference>
<feature type="region of interest" description="Disordered" evidence="2">
    <location>
        <begin position="1"/>
        <end position="57"/>
    </location>
</feature>
<organism evidence="3 4">
    <name type="scientific">Hydnomerulius pinastri MD-312</name>
    <dbReference type="NCBI Taxonomy" id="994086"/>
    <lineage>
        <taxon>Eukaryota</taxon>
        <taxon>Fungi</taxon>
        <taxon>Dikarya</taxon>
        <taxon>Basidiomycota</taxon>
        <taxon>Agaricomycotina</taxon>
        <taxon>Agaricomycetes</taxon>
        <taxon>Agaricomycetidae</taxon>
        <taxon>Boletales</taxon>
        <taxon>Boletales incertae sedis</taxon>
        <taxon>Leucogyrophana</taxon>
    </lineage>
</organism>
<gene>
    <name evidence="3" type="ORF">HYDPIDRAFT_29490</name>
</gene>
<dbReference type="Proteomes" id="UP000053820">
    <property type="component" value="Unassembled WGS sequence"/>
</dbReference>
<reference evidence="3 4" key="1">
    <citation type="submission" date="2014-04" db="EMBL/GenBank/DDBJ databases">
        <title>Evolutionary Origins and Diversification of the Mycorrhizal Mutualists.</title>
        <authorList>
            <consortium name="DOE Joint Genome Institute"/>
            <consortium name="Mycorrhizal Genomics Consortium"/>
            <person name="Kohler A."/>
            <person name="Kuo A."/>
            <person name="Nagy L.G."/>
            <person name="Floudas D."/>
            <person name="Copeland A."/>
            <person name="Barry K.W."/>
            <person name="Cichocki N."/>
            <person name="Veneault-Fourrey C."/>
            <person name="LaButti K."/>
            <person name="Lindquist E.A."/>
            <person name="Lipzen A."/>
            <person name="Lundell T."/>
            <person name="Morin E."/>
            <person name="Murat C."/>
            <person name="Riley R."/>
            <person name="Ohm R."/>
            <person name="Sun H."/>
            <person name="Tunlid A."/>
            <person name="Henrissat B."/>
            <person name="Grigoriev I.V."/>
            <person name="Hibbett D.S."/>
            <person name="Martin F."/>
        </authorList>
    </citation>
    <scope>NUCLEOTIDE SEQUENCE [LARGE SCALE GENOMIC DNA]</scope>
    <source>
        <strain evidence="3 4">MD-312</strain>
    </source>
</reference>
<evidence type="ECO:0000256" key="2">
    <source>
        <dbReference type="SAM" id="MobiDB-lite"/>
    </source>
</evidence>
<sequence>MPSSSARVSPPPSAPTKLKDSTGSQSLRLVSPCQYDTGGPEEQIPLTYDTESSSDVDTEAECEEAILMLEAARVKRKVRQAQKYLADCRLEEHTTFVKLYRRQAETAEKRLEDADMDVGRVRNNIRHRNLPLAFLLTAKLSGPGTTQSMDIVFESLEDVSAVLNVAPVCYVLGALQETLFSMEQFDHTVSVRVFLRHAVRAPVLFILRSIHMTFSDASFDSHMSLAELNENNANAVSS</sequence>
<name>A0A0C9VY55_9AGAM</name>
<accession>A0A0C9VY55</accession>
<evidence type="ECO:0000313" key="3">
    <source>
        <dbReference type="EMBL" id="KIJ63225.1"/>
    </source>
</evidence>
<proteinExistence type="predicted"/>
<evidence type="ECO:0000313" key="4">
    <source>
        <dbReference type="Proteomes" id="UP000053820"/>
    </source>
</evidence>
<protein>
    <submittedName>
        <fullName evidence="3">Uncharacterized protein</fullName>
    </submittedName>
</protein>
<dbReference type="HOGENOM" id="CLU_1165960_0_0_1"/>
<keyword evidence="1" id="KW-0175">Coiled coil</keyword>
<dbReference type="AlphaFoldDB" id="A0A0C9VY55"/>